<dbReference type="PROSITE" id="PS50082">
    <property type="entry name" value="WD_REPEATS_2"/>
    <property type="match status" value="3"/>
</dbReference>
<dbReference type="STRING" id="764103.G7E631"/>
<name>G7E631_MIXOS</name>
<dbReference type="PANTHER" id="PTHR22839:SF0">
    <property type="entry name" value="THO COMPLEX SUBUNIT 3"/>
    <property type="match status" value="1"/>
</dbReference>
<feature type="repeat" description="WD" evidence="4">
    <location>
        <begin position="181"/>
        <end position="222"/>
    </location>
</feature>
<organism evidence="5 6">
    <name type="scientific">Mixia osmundae (strain CBS 9802 / IAM 14324 / JCM 22182 / KY 12970)</name>
    <dbReference type="NCBI Taxonomy" id="764103"/>
    <lineage>
        <taxon>Eukaryota</taxon>
        <taxon>Fungi</taxon>
        <taxon>Dikarya</taxon>
        <taxon>Basidiomycota</taxon>
        <taxon>Pucciniomycotina</taxon>
        <taxon>Mixiomycetes</taxon>
        <taxon>Mixiales</taxon>
        <taxon>Mixiaceae</taxon>
        <taxon>Mixia</taxon>
    </lineage>
</organism>
<dbReference type="PROSITE" id="PS50294">
    <property type="entry name" value="WD_REPEATS_REGION"/>
    <property type="match status" value="3"/>
</dbReference>
<dbReference type="SUPFAM" id="SSF50978">
    <property type="entry name" value="WD40 repeat-like"/>
    <property type="match status" value="1"/>
</dbReference>
<dbReference type="HOGENOM" id="CLU_045202_0_0_1"/>
<dbReference type="GO" id="GO:0006406">
    <property type="term" value="P:mRNA export from nucleus"/>
    <property type="evidence" value="ECO:0007669"/>
    <property type="project" value="InterPro"/>
</dbReference>
<dbReference type="OrthoDB" id="340259at2759"/>
<dbReference type="InParanoid" id="G7E631"/>
<dbReference type="PRINTS" id="PR00320">
    <property type="entry name" value="GPROTEINBRPT"/>
</dbReference>
<sequence>MSMSKWPSKMLTGSHKDRVISLAWSCDGKRLASGSNDKTARIWTPERDQRTSTALVGHASAVNKVAWHPAHPDIVASVSSDHSVKIWDIRTGKASHTVATPGININTTWSPDGSYLVAGDTNDNVVFIDSSSGTIAQSYKYNVEVNEFLFNHAGDLFLTCMGDGRIEIREFPEIETVYHDFLAHPANCFSLDMDPRGRYLAVGSNDSLVSLWEMRDWICIRTFNNLAYPVRSLGFSSDGEYLASASEEAFIDISAVTTGASVHKLNVAAGVNAIAWHPFSNILAYACDDKGPAARYGPTPYSGNIGVFGM</sequence>
<keyword evidence="2" id="KW-0677">Repeat</keyword>
<dbReference type="FunCoup" id="G7E631">
    <property type="interactions" value="514"/>
</dbReference>
<evidence type="ECO:0000313" key="5">
    <source>
        <dbReference type="EMBL" id="GAA98291.1"/>
    </source>
</evidence>
<dbReference type="AlphaFoldDB" id="G7E631"/>
<dbReference type="RefSeq" id="XP_014569192.1">
    <property type="nucleotide sequence ID" value="XM_014713706.1"/>
</dbReference>
<feature type="repeat" description="WD" evidence="4">
    <location>
        <begin position="12"/>
        <end position="53"/>
    </location>
</feature>
<dbReference type="SMART" id="SM00320">
    <property type="entry name" value="WD40"/>
    <property type="match status" value="7"/>
</dbReference>
<feature type="repeat" description="WD" evidence="4">
    <location>
        <begin position="55"/>
        <end position="97"/>
    </location>
</feature>
<dbReference type="GO" id="GO:0000445">
    <property type="term" value="C:THO complex part of transcription export complex"/>
    <property type="evidence" value="ECO:0007669"/>
    <property type="project" value="TreeGrafter"/>
</dbReference>
<comment type="caution">
    <text evidence="5">The sequence shown here is derived from an EMBL/GenBank/DDBJ whole genome shotgun (WGS) entry which is preliminary data.</text>
</comment>
<dbReference type="eggNOG" id="KOG1407">
    <property type="taxonomic scope" value="Eukaryota"/>
</dbReference>
<dbReference type="InterPro" id="IPR015943">
    <property type="entry name" value="WD40/YVTN_repeat-like_dom_sf"/>
</dbReference>
<accession>G7E631</accession>
<dbReference type="Pfam" id="PF25174">
    <property type="entry name" value="Beta-prop_THOC3"/>
    <property type="match status" value="1"/>
</dbReference>
<keyword evidence="6" id="KW-1185">Reference proteome</keyword>
<comment type="similarity">
    <text evidence="3">Belongs to the THOC3 family.</text>
</comment>
<reference evidence="5 6" key="1">
    <citation type="journal article" date="2011" name="J. Gen. Appl. Microbiol.">
        <title>Draft genome sequencing of the enigmatic basidiomycete Mixia osmundae.</title>
        <authorList>
            <person name="Nishida H."/>
            <person name="Nagatsuka Y."/>
            <person name="Sugiyama J."/>
        </authorList>
    </citation>
    <scope>NUCLEOTIDE SEQUENCE [LARGE SCALE GENOMIC DNA]</scope>
    <source>
        <strain evidence="6">CBS 9802 / IAM 14324 / JCM 22182 / KY 12970</strain>
    </source>
</reference>
<dbReference type="Gene3D" id="2.130.10.10">
    <property type="entry name" value="YVTN repeat-like/Quinoprotein amine dehydrogenase"/>
    <property type="match status" value="2"/>
</dbReference>
<dbReference type="InterPro" id="IPR001680">
    <property type="entry name" value="WD40_rpt"/>
</dbReference>
<dbReference type="EMBL" id="BABT02000150">
    <property type="protein sequence ID" value="GAA98291.1"/>
    <property type="molecule type" value="Genomic_DNA"/>
</dbReference>
<dbReference type="PROSITE" id="PS00678">
    <property type="entry name" value="WD_REPEATS_1"/>
    <property type="match status" value="1"/>
</dbReference>
<proteinExistence type="inferred from homology"/>
<gene>
    <name evidence="5" type="primary">Mo04975</name>
    <name evidence="5" type="ORF">E5Q_04975</name>
</gene>
<dbReference type="Proteomes" id="UP000009131">
    <property type="component" value="Unassembled WGS sequence"/>
</dbReference>
<dbReference type="InterPro" id="IPR036322">
    <property type="entry name" value="WD40_repeat_dom_sf"/>
</dbReference>
<evidence type="ECO:0000256" key="1">
    <source>
        <dbReference type="ARBA" id="ARBA00022574"/>
    </source>
</evidence>
<protein>
    <submittedName>
        <fullName evidence="5">Uncharacterized protein</fullName>
    </submittedName>
</protein>
<dbReference type="InterPro" id="IPR019775">
    <property type="entry name" value="WD40_repeat_CS"/>
</dbReference>
<reference evidence="5 6" key="2">
    <citation type="journal article" date="2012" name="Open Biol.">
        <title>Characteristics of nucleosomes and linker DNA regions on the genome of the basidiomycete Mixia osmundae revealed by mono- and dinucleosome mapping.</title>
        <authorList>
            <person name="Nishida H."/>
            <person name="Kondo S."/>
            <person name="Matsumoto T."/>
            <person name="Suzuki Y."/>
            <person name="Yoshikawa H."/>
            <person name="Taylor T.D."/>
            <person name="Sugiyama J."/>
        </authorList>
    </citation>
    <scope>NUCLEOTIDE SEQUENCE [LARGE SCALE GENOMIC DNA]</scope>
    <source>
        <strain evidence="6">CBS 9802 / IAM 14324 / JCM 22182 / KY 12970</strain>
    </source>
</reference>
<dbReference type="InterPro" id="IPR020472">
    <property type="entry name" value="WD40_PAC1"/>
</dbReference>
<evidence type="ECO:0000313" key="6">
    <source>
        <dbReference type="Proteomes" id="UP000009131"/>
    </source>
</evidence>
<dbReference type="PANTHER" id="PTHR22839">
    <property type="entry name" value="THO COMPLEX SUBUNIT 3 THO3"/>
    <property type="match status" value="1"/>
</dbReference>
<keyword evidence="1 4" id="KW-0853">WD repeat</keyword>
<evidence type="ECO:0000256" key="2">
    <source>
        <dbReference type="ARBA" id="ARBA00022737"/>
    </source>
</evidence>
<dbReference type="OMA" id="WNADGRH"/>
<dbReference type="InterPro" id="IPR040132">
    <property type="entry name" value="Tex1/THOC3"/>
</dbReference>
<evidence type="ECO:0000256" key="4">
    <source>
        <dbReference type="PROSITE-ProRule" id="PRU00221"/>
    </source>
</evidence>
<evidence type="ECO:0000256" key="3">
    <source>
        <dbReference type="ARBA" id="ARBA00046343"/>
    </source>
</evidence>